<gene>
    <name evidence="5" type="ORF">SAMN06265784_107183</name>
</gene>
<evidence type="ECO:0000259" key="4">
    <source>
        <dbReference type="SMART" id="SM01217"/>
    </source>
</evidence>
<accession>A0A1X7LPP3</accession>
<dbReference type="GO" id="GO:0004553">
    <property type="term" value="F:hydrolase activity, hydrolyzing O-glycosyl compounds"/>
    <property type="evidence" value="ECO:0007669"/>
    <property type="project" value="InterPro"/>
</dbReference>
<evidence type="ECO:0000256" key="1">
    <source>
        <dbReference type="ARBA" id="ARBA00005336"/>
    </source>
</evidence>
<dbReference type="InterPro" id="IPR013783">
    <property type="entry name" value="Ig-like_fold"/>
</dbReference>
<protein>
    <submittedName>
        <fullName evidence="5">Beta-glucosidase</fullName>
    </submittedName>
</protein>
<dbReference type="InterPro" id="IPR001764">
    <property type="entry name" value="Glyco_hydro_3_N"/>
</dbReference>
<dbReference type="InterPro" id="IPR026891">
    <property type="entry name" value="Fn3-like"/>
</dbReference>
<dbReference type="PRINTS" id="PR00133">
    <property type="entry name" value="GLHYDRLASE3"/>
</dbReference>
<evidence type="ECO:0000313" key="5">
    <source>
        <dbReference type="EMBL" id="SMG55283.1"/>
    </source>
</evidence>
<feature type="domain" description="Fibronectin type III-like" evidence="4">
    <location>
        <begin position="662"/>
        <end position="729"/>
    </location>
</feature>
<dbReference type="Gene3D" id="2.60.40.10">
    <property type="entry name" value="Immunoglobulins"/>
    <property type="match status" value="1"/>
</dbReference>
<dbReference type="PANTHER" id="PTHR42715:SF10">
    <property type="entry name" value="BETA-GLUCOSIDASE"/>
    <property type="match status" value="1"/>
</dbReference>
<evidence type="ECO:0000256" key="2">
    <source>
        <dbReference type="ARBA" id="ARBA00022801"/>
    </source>
</evidence>
<dbReference type="Pfam" id="PF14310">
    <property type="entry name" value="Fn3-like"/>
    <property type="match status" value="1"/>
</dbReference>
<keyword evidence="2" id="KW-0378">Hydrolase</keyword>
<dbReference type="RefSeq" id="WP_085486860.1">
    <property type="nucleotide sequence ID" value="NZ_FXAT01000007.1"/>
</dbReference>
<dbReference type="Gene3D" id="3.40.50.1700">
    <property type="entry name" value="Glycoside hydrolase family 3 C-terminal domain"/>
    <property type="match status" value="1"/>
</dbReference>
<dbReference type="InterPro" id="IPR036881">
    <property type="entry name" value="Glyco_hydro_3_C_sf"/>
</dbReference>
<evidence type="ECO:0000313" key="6">
    <source>
        <dbReference type="Proteomes" id="UP000193228"/>
    </source>
</evidence>
<dbReference type="SUPFAM" id="SSF52279">
    <property type="entry name" value="Beta-D-glucan exohydrolase, C-terminal domain"/>
    <property type="match status" value="1"/>
</dbReference>
<dbReference type="Pfam" id="PF00933">
    <property type="entry name" value="Glyco_hydro_3"/>
    <property type="match status" value="1"/>
</dbReference>
<evidence type="ECO:0000256" key="3">
    <source>
        <dbReference type="SAM" id="SignalP"/>
    </source>
</evidence>
<keyword evidence="3" id="KW-0732">Signal</keyword>
<dbReference type="STRING" id="1515439.SAMN06265784_107183"/>
<keyword evidence="6" id="KW-1185">Reference proteome</keyword>
<proteinExistence type="inferred from homology"/>
<dbReference type="InterPro" id="IPR002772">
    <property type="entry name" value="Glyco_hydro_3_C"/>
</dbReference>
<dbReference type="Gene3D" id="3.20.20.300">
    <property type="entry name" value="Glycoside hydrolase, family 3, N-terminal domain"/>
    <property type="match status" value="1"/>
</dbReference>
<dbReference type="InterPro" id="IPR017853">
    <property type="entry name" value="GH"/>
</dbReference>
<reference evidence="6" key="1">
    <citation type="submission" date="2017-04" db="EMBL/GenBank/DDBJ databases">
        <authorList>
            <person name="Varghese N."/>
            <person name="Submissions S."/>
        </authorList>
    </citation>
    <scope>NUCLEOTIDE SEQUENCE [LARGE SCALE GENOMIC DNA]</scope>
    <source>
        <strain evidence="6">LMG 29540</strain>
    </source>
</reference>
<feature type="chain" id="PRO_5012778706" evidence="3">
    <location>
        <begin position="22"/>
        <end position="738"/>
    </location>
</feature>
<dbReference type="EMBL" id="FXAT01000007">
    <property type="protein sequence ID" value="SMG55283.1"/>
    <property type="molecule type" value="Genomic_DNA"/>
</dbReference>
<dbReference type="Pfam" id="PF01915">
    <property type="entry name" value="Glyco_hydro_3_C"/>
    <property type="match status" value="1"/>
</dbReference>
<sequence>MQKKLWPAVALAATVSAAAHAEIPNLSLDFPPTPSTLNVFASAAAHRRAETLVNKMTLDEKLQLIHSEYQMSAVPGGGGGYIQGVPRLGIPDINMVDSATGSGSTVQPSTTFPATIAVAASWDRRLSSDFGKQIAIQLRQQGFAMGLGGGTNLAREPRGGRLFEYLGEDPVLAGEMLAWRTDGTQSQKVIATIKHYMGNEQEHNRNGGNSQIDERTMRELYLLPFEIAARRAQPGSVMCSYNRVNGTYACENSHILNDVLKNDWQFQGQVQSDWGAAQSTAPAINAGLDEEEDVGPTVYLTPDAVKQAIANGSVSTARLNDMVERKLYVMIRTGVMDDPPKGGATIDFAAANAFTQSVAEQSMVLLKNANNQLPLAGGSLSRIAVIGGHADAAVLTGGGSGNTRDPVTGSFAGCGGLTFGTETGCSWWTNPWLKLNVPIVSAIQALAPQAKVTFAGNSDQQSPFRAYTQQEISQAATLAANSDVAVVVVAQPAGEDIGDLTSLSLANPSNQDALVEAVAQANPHTIVVVESGNPVLMPWKDSVSAIVEAWYPGEAGGKAIADVLFGKVNPSGKLPVTFPVRDQDTPTWGTNGAFAADPVYSEKLDMGYRWYDSQNITPMFEFGYGLSYTHFAYSGLSVARLPGGLIDVSFNVRNDGRVAGAEVPQVYLGVPYQGEPPRRLVGWDKVGLNPGESRRVHVMVTPRMQSVWDTTNNRWQYVPGSRVYVGASSRDIRLQGGN</sequence>
<dbReference type="PANTHER" id="PTHR42715">
    <property type="entry name" value="BETA-GLUCOSIDASE"/>
    <property type="match status" value="1"/>
</dbReference>
<dbReference type="AlphaFoldDB" id="A0A1X7LPP3"/>
<dbReference type="OrthoDB" id="9781691at2"/>
<dbReference type="InterPro" id="IPR050288">
    <property type="entry name" value="Cellulose_deg_GH3"/>
</dbReference>
<dbReference type="Proteomes" id="UP000193228">
    <property type="component" value="Unassembled WGS sequence"/>
</dbReference>
<name>A0A1X7LPP3_9BURK</name>
<organism evidence="5 6">
    <name type="scientific">Paraburkholderia susongensis</name>
    <dbReference type="NCBI Taxonomy" id="1515439"/>
    <lineage>
        <taxon>Bacteria</taxon>
        <taxon>Pseudomonadati</taxon>
        <taxon>Pseudomonadota</taxon>
        <taxon>Betaproteobacteria</taxon>
        <taxon>Burkholderiales</taxon>
        <taxon>Burkholderiaceae</taxon>
        <taxon>Paraburkholderia</taxon>
    </lineage>
</organism>
<dbReference type="SMART" id="SM01217">
    <property type="entry name" value="Fn3_like"/>
    <property type="match status" value="1"/>
</dbReference>
<dbReference type="SUPFAM" id="SSF51445">
    <property type="entry name" value="(Trans)glycosidases"/>
    <property type="match status" value="1"/>
</dbReference>
<dbReference type="InterPro" id="IPR036962">
    <property type="entry name" value="Glyco_hydro_3_N_sf"/>
</dbReference>
<dbReference type="GO" id="GO:0005975">
    <property type="term" value="P:carbohydrate metabolic process"/>
    <property type="evidence" value="ECO:0007669"/>
    <property type="project" value="InterPro"/>
</dbReference>
<comment type="similarity">
    <text evidence="1">Belongs to the glycosyl hydrolase 3 family.</text>
</comment>
<feature type="signal peptide" evidence="3">
    <location>
        <begin position="1"/>
        <end position="21"/>
    </location>
</feature>